<feature type="compositionally biased region" description="Basic and acidic residues" evidence="1">
    <location>
        <begin position="9"/>
        <end position="18"/>
    </location>
</feature>
<evidence type="ECO:0000313" key="3">
    <source>
        <dbReference type="Proteomes" id="UP000748531"/>
    </source>
</evidence>
<evidence type="ECO:0000313" key="2">
    <source>
        <dbReference type="EMBL" id="KAF5397206.1"/>
    </source>
</evidence>
<comment type="caution">
    <text evidence="2">The sequence shown here is derived from an EMBL/GenBank/DDBJ whole genome shotgun (WGS) entry which is preliminary data.</text>
</comment>
<evidence type="ECO:0000256" key="1">
    <source>
        <dbReference type="SAM" id="MobiDB-lite"/>
    </source>
</evidence>
<name>A0A8J4WEM7_9TREM</name>
<keyword evidence="3" id="KW-1185">Reference proteome</keyword>
<dbReference type="Proteomes" id="UP000748531">
    <property type="component" value="Unassembled WGS sequence"/>
</dbReference>
<protein>
    <submittedName>
        <fullName evidence="2">Uncharacterized protein</fullName>
    </submittedName>
</protein>
<dbReference type="OrthoDB" id="428111at2759"/>
<gene>
    <name evidence="2" type="ORF">PHET_09782</name>
</gene>
<feature type="region of interest" description="Disordered" evidence="1">
    <location>
        <begin position="1"/>
        <end position="23"/>
    </location>
</feature>
<organism evidence="2 3">
    <name type="scientific">Paragonimus heterotremus</name>
    <dbReference type="NCBI Taxonomy" id="100268"/>
    <lineage>
        <taxon>Eukaryota</taxon>
        <taxon>Metazoa</taxon>
        <taxon>Spiralia</taxon>
        <taxon>Lophotrochozoa</taxon>
        <taxon>Platyhelminthes</taxon>
        <taxon>Trematoda</taxon>
        <taxon>Digenea</taxon>
        <taxon>Plagiorchiida</taxon>
        <taxon>Troglotremata</taxon>
        <taxon>Troglotrematidae</taxon>
        <taxon>Paragonimus</taxon>
    </lineage>
</organism>
<sequence>MDNAPGETRFPKNEDFHRKLPGNENIQLNTSLFTKPASDLVTPTMIMSCRTTKVDSTTSRLGRTMHIGRTNSGSLIPNAVHPHSPLSSPPAAYVVLTSTQSMSQPLQLHPLAEFVMPSSLIGTSSANPTHELPLSRPTAELNQSTRAVTNVDKTDMQRLEYGHMPDNTSQVFQGLHQINAYPNPTEVGAMFECSQIPVSPTTTPSCTQQIFVQIPNLPAPIFLDNQTKQSTTLIGDMPTGYQSSFPATHLTVDLYGNSNHSLGPGPHTGTALLIDPNQLCTTQGGKFLMDSLANPDCVPQTENKGDQTKTRSSESYLITFQSPGQVVVPAKPSTFHLPGLT</sequence>
<proteinExistence type="predicted"/>
<accession>A0A8J4WEM7</accession>
<reference evidence="2" key="1">
    <citation type="submission" date="2019-05" db="EMBL/GenBank/DDBJ databases">
        <title>Annotation for the trematode Paragonimus heterotremus.</title>
        <authorList>
            <person name="Choi Y.-J."/>
        </authorList>
    </citation>
    <scope>NUCLEOTIDE SEQUENCE</scope>
    <source>
        <strain evidence="2">LC</strain>
    </source>
</reference>
<dbReference type="AlphaFoldDB" id="A0A8J4WEM7"/>
<dbReference type="EMBL" id="LUCH01006615">
    <property type="protein sequence ID" value="KAF5397206.1"/>
    <property type="molecule type" value="Genomic_DNA"/>
</dbReference>